<evidence type="ECO:0000313" key="3">
    <source>
        <dbReference type="Proteomes" id="UP001046350"/>
    </source>
</evidence>
<protein>
    <recommendedName>
        <fullName evidence="4">Colicin transporter</fullName>
    </recommendedName>
</protein>
<keyword evidence="1" id="KW-0812">Transmembrane</keyword>
<evidence type="ECO:0008006" key="4">
    <source>
        <dbReference type="Google" id="ProtNLM"/>
    </source>
</evidence>
<dbReference type="EMBL" id="CP077076">
    <property type="protein sequence ID" value="QXH53510.1"/>
    <property type="molecule type" value="Genomic_DNA"/>
</dbReference>
<keyword evidence="1" id="KW-0472">Membrane</keyword>
<name>A0ABX8NB14_9PSED</name>
<evidence type="ECO:0000256" key="1">
    <source>
        <dbReference type="SAM" id="Phobius"/>
    </source>
</evidence>
<evidence type="ECO:0000313" key="2">
    <source>
        <dbReference type="EMBL" id="QXH53510.1"/>
    </source>
</evidence>
<dbReference type="Proteomes" id="UP001046350">
    <property type="component" value="Chromosome"/>
</dbReference>
<keyword evidence="3" id="KW-1185">Reference proteome</keyword>
<feature type="transmembrane region" description="Helical" evidence="1">
    <location>
        <begin position="36"/>
        <end position="55"/>
    </location>
</feature>
<feature type="transmembrane region" description="Helical" evidence="1">
    <location>
        <begin position="84"/>
        <end position="104"/>
    </location>
</feature>
<accession>A0ABX8NB14</accession>
<reference evidence="2" key="1">
    <citation type="journal article" date="2021" name="Microorganisms">
        <title>The Ever-Expanding Pseudomonas Genus: Description of 43 New Species and Partition of the Pseudomonas putida Group.</title>
        <authorList>
            <person name="Girard L."/>
            <person name="Lood C."/>
            <person name="Hofte M."/>
            <person name="Vandamme P."/>
            <person name="Rokni-Zadeh H."/>
            <person name="van Noort V."/>
            <person name="Lavigne R."/>
            <person name="De Mot R."/>
        </authorList>
    </citation>
    <scope>NUCLEOTIDE SEQUENCE</scope>
    <source>
        <strain evidence="2">COW40</strain>
    </source>
</reference>
<gene>
    <name evidence="2" type="ORF">KSS94_10515</name>
</gene>
<dbReference type="RefSeq" id="WP_217842909.1">
    <property type="nucleotide sequence ID" value="NZ_CP077076.1"/>
</dbReference>
<sequence length="110" mass="12673">MDRKYYIHHLLIGCVYLITVSIAWAYSGDAFYESHWLVAFMVLSTLLYPCARYFVQASAYRVTGPTFWTRGYFVEDVNSPSLRALFSVLCILLAIPLGMAYLLFRLVRKG</sequence>
<organism evidence="2 3">
    <name type="scientific">Pseudomonas fakonensis</name>
    <dbReference type="NCBI Taxonomy" id="2842355"/>
    <lineage>
        <taxon>Bacteria</taxon>
        <taxon>Pseudomonadati</taxon>
        <taxon>Pseudomonadota</taxon>
        <taxon>Gammaproteobacteria</taxon>
        <taxon>Pseudomonadales</taxon>
        <taxon>Pseudomonadaceae</taxon>
        <taxon>Pseudomonas</taxon>
    </lineage>
</organism>
<feature type="transmembrane region" description="Helical" evidence="1">
    <location>
        <begin position="6"/>
        <end position="24"/>
    </location>
</feature>
<proteinExistence type="predicted"/>
<keyword evidence="1" id="KW-1133">Transmembrane helix</keyword>